<dbReference type="InterPro" id="IPR050109">
    <property type="entry name" value="HTH-type_TetR-like_transc_reg"/>
</dbReference>
<evidence type="ECO:0000256" key="1">
    <source>
        <dbReference type="ARBA" id="ARBA00023015"/>
    </source>
</evidence>
<organism evidence="6 7">
    <name type="scientific">Saccharospirillum salsuginis</name>
    <dbReference type="NCBI Taxonomy" id="418750"/>
    <lineage>
        <taxon>Bacteria</taxon>
        <taxon>Pseudomonadati</taxon>
        <taxon>Pseudomonadota</taxon>
        <taxon>Gammaproteobacteria</taxon>
        <taxon>Oceanospirillales</taxon>
        <taxon>Saccharospirillaceae</taxon>
        <taxon>Saccharospirillum</taxon>
    </lineage>
</organism>
<dbReference type="PROSITE" id="PS50977">
    <property type="entry name" value="HTH_TETR_2"/>
    <property type="match status" value="1"/>
</dbReference>
<evidence type="ECO:0000259" key="5">
    <source>
        <dbReference type="PROSITE" id="PS50977"/>
    </source>
</evidence>
<reference evidence="6" key="2">
    <citation type="submission" date="2020-09" db="EMBL/GenBank/DDBJ databases">
        <authorList>
            <person name="Sun Q."/>
            <person name="Kim S."/>
        </authorList>
    </citation>
    <scope>NUCLEOTIDE SEQUENCE</scope>
    <source>
        <strain evidence="6">KCTC 22169</strain>
    </source>
</reference>
<dbReference type="PANTHER" id="PTHR30055">
    <property type="entry name" value="HTH-TYPE TRANSCRIPTIONAL REGULATOR RUTR"/>
    <property type="match status" value="1"/>
</dbReference>
<comment type="caution">
    <text evidence="6">The sequence shown here is derived from an EMBL/GenBank/DDBJ whole genome shotgun (WGS) entry which is preliminary data.</text>
</comment>
<keyword evidence="7" id="KW-1185">Reference proteome</keyword>
<evidence type="ECO:0000256" key="3">
    <source>
        <dbReference type="ARBA" id="ARBA00023163"/>
    </source>
</evidence>
<reference evidence="6" key="1">
    <citation type="journal article" date="2014" name="Int. J. Syst. Evol. Microbiol.">
        <title>Complete genome sequence of Corynebacterium casei LMG S-19264T (=DSM 44701T), isolated from a smear-ripened cheese.</title>
        <authorList>
            <consortium name="US DOE Joint Genome Institute (JGI-PGF)"/>
            <person name="Walter F."/>
            <person name="Albersmeier A."/>
            <person name="Kalinowski J."/>
            <person name="Ruckert C."/>
        </authorList>
    </citation>
    <scope>NUCLEOTIDE SEQUENCE</scope>
    <source>
        <strain evidence="6">KCTC 22169</strain>
    </source>
</reference>
<keyword evidence="1" id="KW-0805">Transcription regulation</keyword>
<dbReference type="Pfam" id="PF00440">
    <property type="entry name" value="TetR_N"/>
    <property type="match status" value="1"/>
</dbReference>
<gene>
    <name evidence="6" type="ORF">GCM10007392_20400</name>
</gene>
<dbReference type="InterPro" id="IPR001647">
    <property type="entry name" value="HTH_TetR"/>
</dbReference>
<dbReference type="InterPro" id="IPR036271">
    <property type="entry name" value="Tet_transcr_reg_TetR-rel_C_sf"/>
</dbReference>
<evidence type="ECO:0000313" key="6">
    <source>
        <dbReference type="EMBL" id="GGX52880.1"/>
    </source>
</evidence>
<dbReference type="PRINTS" id="PR00455">
    <property type="entry name" value="HTHTETR"/>
</dbReference>
<accession>A0A918K772</accession>
<keyword evidence="3" id="KW-0804">Transcription</keyword>
<dbReference type="SUPFAM" id="SSF48498">
    <property type="entry name" value="Tetracyclin repressor-like, C-terminal domain"/>
    <property type="match status" value="1"/>
</dbReference>
<dbReference type="AlphaFoldDB" id="A0A918K772"/>
<evidence type="ECO:0000256" key="2">
    <source>
        <dbReference type="ARBA" id="ARBA00023125"/>
    </source>
</evidence>
<dbReference type="Gene3D" id="1.10.357.10">
    <property type="entry name" value="Tetracycline Repressor, domain 2"/>
    <property type="match status" value="1"/>
</dbReference>
<evidence type="ECO:0000256" key="4">
    <source>
        <dbReference type="PROSITE-ProRule" id="PRU00335"/>
    </source>
</evidence>
<dbReference type="GO" id="GO:0003700">
    <property type="term" value="F:DNA-binding transcription factor activity"/>
    <property type="evidence" value="ECO:0007669"/>
    <property type="project" value="TreeGrafter"/>
</dbReference>
<feature type="domain" description="HTH tetR-type" evidence="5">
    <location>
        <begin position="3"/>
        <end position="63"/>
    </location>
</feature>
<dbReference type="InterPro" id="IPR009057">
    <property type="entry name" value="Homeodomain-like_sf"/>
</dbReference>
<keyword evidence="2 4" id="KW-0238">DNA-binding</keyword>
<dbReference type="Proteomes" id="UP000626148">
    <property type="component" value="Unassembled WGS sequence"/>
</dbReference>
<dbReference type="RefSeq" id="WP_189608427.1">
    <property type="nucleotide sequence ID" value="NZ_BMXR01000004.1"/>
</dbReference>
<feature type="DNA-binding region" description="H-T-H motif" evidence="4">
    <location>
        <begin position="26"/>
        <end position="45"/>
    </location>
</feature>
<proteinExistence type="predicted"/>
<name>A0A918K772_9GAMM</name>
<dbReference type="PANTHER" id="PTHR30055:SF200">
    <property type="entry name" value="HTH-TYPE TRANSCRIPTIONAL REPRESSOR BDCR"/>
    <property type="match status" value="1"/>
</dbReference>
<dbReference type="GO" id="GO:0000976">
    <property type="term" value="F:transcription cis-regulatory region binding"/>
    <property type="evidence" value="ECO:0007669"/>
    <property type="project" value="TreeGrafter"/>
</dbReference>
<dbReference type="EMBL" id="BMXR01000004">
    <property type="protein sequence ID" value="GGX52880.1"/>
    <property type="molecule type" value="Genomic_DNA"/>
</dbReference>
<protein>
    <submittedName>
        <fullName evidence="6">TetR family transcriptional regulator</fullName>
    </submittedName>
</protein>
<evidence type="ECO:0000313" key="7">
    <source>
        <dbReference type="Proteomes" id="UP000626148"/>
    </source>
</evidence>
<sequence length="188" mass="20765">MTSQKRTALLDTAERLFYQQGFHATGIDRIVADAGVVRMTLYNHFPSKGDLVAAVLKDRHTRFLAALDEAMELAADGEVTLALVDAHNRWNRAFSQRGCIQGKAMSEFEAHNADIHQQAVQAKKDVLGRVESALARDGLPDQEALSRRIFLVLEGSNAALPVLGMKAVLEDTRSAIEELIRFVRLKAP</sequence>
<dbReference type="FunFam" id="1.10.10.60:FF:000141">
    <property type="entry name" value="TetR family transcriptional regulator"/>
    <property type="match status" value="1"/>
</dbReference>
<dbReference type="SUPFAM" id="SSF46689">
    <property type="entry name" value="Homeodomain-like"/>
    <property type="match status" value="1"/>
</dbReference>